<evidence type="ECO:0000313" key="3">
    <source>
        <dbReference type="EMBL" id="DAZ98900.1"/>
    </source>
</evidence>
<dbReference type="InterPro" id="IPR005200">
    <property type="entry name" value="Endo-beta-glucanase"/>
</dbReference>
<reference evidence="3" key="1">
    <citation type="submission" date="2022-11" db="EMBL/GenBank/DDBJ databases">
        <authorList>
            <person name="Morgan W.R."/>
            <person name="Tartar A."/>
        </authorList>
    </citation>
    <scope>NUCLEOTIDE SEQUENCE</scope>
    <source>
        <strain evidence="3">ARSEF 373</strain>
    </source>
</reference>
<evidence type="ECO:0000256" key="1">
    <source>
        <dbReference type="SAM" id="MobiDB-lite"/>
    </source>
</evidence>
<dbReference type="Proteomes" id="UP001146120">
    <property type="component" value="Unassembled WGS sequence"/>
</dbReference>
<dbReference type="PROSITE" id="PS52008">
    <property type="entry name" value="GH81"/>
    <property type="match status" value="1"/>
</dbReference>
<feature type="compositionally biased region" description="Polar residues" evidence="1">
    <location>
        <begin position="16"/>
        <end position="27"/>
    </location>
</feature>
<dbReference type="PANTHER" id="PTHR31983:SF0">
    <property type="entry name" value="GLUCAN ENDO-1,3-BETA-D-GLUCOSIDASE 2"/>
    <property type="match status" value="1"/>
</dbReference>
<accession>A0AAV2YVH1</accession>
<evidence type="ECO:0000259" key="2">
    <source>
        <dbReference type="Pfam" id="PF03639"/>
    </source>
</evidence>
<dbReference type="AlphaFoldDB" id="A0AAV2YVH1"/>
<evidence type="ECO:0000313" key="4">
    <source>
        <dbReference type="Proteomes" id="UP001146120"/>
    </source>
</evidence>
<name>A0AAV2YVH1_9STRA</name>
<dbReference type="EMBL" id="DAKRPA010000095">
    <property type="protein sequence ID" value="DAZ98900.1"/>
    <property type="molecule type" value="Genomic_DNA"/>
</dbReference>
<feature type="region of interest" description="Disordered" evidence="1">
    <location>
        <begin position="1"/>
        <end position="76"/>
    </location>
</feature>
<dbReference type="Pfam" id="PF03639">
    <property type="entry name" value="Glyco_hydro_81"/>
    <property type="match status" value="1"/>
</dbReference>
<feature type="domain" description="Glycosyl hydrolase family 81 N-terminal" evidence="2">
    <location>
        <begin position="120"/>
        <end position="219"/>
    </location>
</feature>
<protein>
    <recommendedName>
        <fullName evidence="2">Glycosyl hydrolase family 81 N-terminal domain-containing protein</fullName>
    </recommendedName>
</protein>
<organism evidence="3 4">
    <name type="scientific">Lagenidium giganteum</name>
    <dbReference type="NCBI Taxonomy" id="4803"/>
    <lineage>
        <taxon>Eukaryota</taxon>
        <taxon>Sar</taxon>
        <taxon>Stramenopiles</taxon>
        <taxon>Oomycota</taxon>
        <taxon>Peronosporomycetes</taxon>
        <taxon>Pythiales</taxon>
        <taxon>Pythiaceae</taxon>
    </lineage>
</organism>
<feature type="compositionally biased region" description="Basic and acidic residues" evidence="1">
    <location>
        <begin position="1"/>
        <end position="11"/>
    </location>
</feature>
<reference evidence="3" key="2">
    <citation type="journal article" date="2023" name="Microbiol Resour">
        <title>Decontamination and Annotation of the Draft Genome Sequence of the Oomycete Lagenidium giganteum ARSEF 373.</title>
        <authorList>
            <person name="Morgan W.R."/>
            <person name="Tartar A."/>
        </authorList>
    </citation>
    <scope>NUCLEOTIDE SEQUENCE</scope>
    <source>
        <strain evidence="3">ARSEF 373</strain>
    </source>
</reference>
<feature type="non-terminal residue" evidence="3">
    <location>
        <position position="224"/>
    </location>
</feature>
<dbReference type="Gene3D" id="2.70.98.30">
    <property type="entry name" value="Golgi alpha-mannosidase II, domain 4"/>
    <property type="match status" value="1"/>
</dbReference>
<proteinExistence type="predicted"/>
<comment type="caution">
    <text evidence="3">The sequence shown here is derived from an EMBL/GenBank/DDBJ whole genome shotgun (WGS) entry which is preliminary data.</text>
</comment>
<dbReference type="GO" id="GO:0052861">
    <property type="term" value="F:endo-1,3(4)-beta-glucanase activity"/>
    <property type="evidence" value="ECO:0007669"/>
    <property type="project" value="InterPro"/>
</dbReference>
<keyword evidence="4" id="KW-1185">Reference proteome</keyword>
<dbReference type="PANTHER" id="PTHR31983">
    <property type="entry name" value="ENDO-1,3(4)-BETA-GLUCANASE 1"/>
    <property type="match status" value="1"/>
</dbReference>
<sequence length="224" mass="24127">MGTDFHLHQVERLATLGSNKYQASSNHGGRTTSRRRRDRTVVGDNAYRGRDADDTANATPSPSPSPSPSSSPVANPAMAVDTWETGDLTPSSKLFQQTTAIQSMCAPRNINVRGATTSTSYGRPIPTNAWWSNLLACTPASSNSTNPIWSNPFALTLETGRDGDGLFGISMSYAYRNRFFGGTSGNGDSVKFYGHAIWAEALFSASAFKKTKPSFELADWSDLG</sequence>
<gene>
    <name evidence="3" type="ORF">N0F65_002625</name>
</gene>
<dbReference type="InterPro" id="IPR040451">
    <property type="entry name" value="GH81_N"/>
</dbReference>